<evidence type="ECO:0008006" key="5">
    <source>
        <dbReference type="Google" id="ProtNLM"/>
    </source>
</evidence>
<feature type="domain" description="LpxI N-terminal" evidence="2">
    <location>
        <begin position="9"/>
        <end position="136"/>
    </location>
</feature>
<dbReference type="Pfam" id="PF06230">
    <property type="entry name" value="LpxI_C"/>
    <property type="match status" value="1"/>
</dbReference>
<protein>
    <recommendedName>
        <fullName evidence="5">UDP-2,3-diacylglucosamine pyrophosphatase LpxI</fullName>
    </recommendedName>
</protein>
<feature type="domain" description="LpxI C-terminal" evidence="1">
    <location>
        <begin position="139"/>
        <end position="268"/>
    </location>
</feature>
<proteinExistence type="predicted"/>
<organism evidence="3 4">
    <name type="scientific">Desulfonatronum thiosulfatophilum</name>
    <dbReference type="NCBI Taxonomy" id="617002"/>
    <lineage>
        <taxon>Bacteria</taxon>
        <taxon>Pseudomonadati</taxon>
        <taxon>Thermodesulfobacteriota</taxon>
        <taxon>Desulfovibrionia</taxon>
        <taxon>Desulfovibrionales</taxon>
        <taxon>Desulfonatronaceae</taxon>
        <taxon>Desulfonatronum</taxon>
    </lineage>
</organism>
<dbReference type="InterPro" id="IPR043167">
    <property type="entry name" value="LpxI_C_sf"/>
</dbReference>
<dbReference type="Gene3D" id="3.40.50.20">
    <property type="match status" value="1"/>
</dbReference>
<evidence type="ECO:0000313" key="4">
    <source>
        <dbReference type="Proteomes" id="UP000198771"/>
    </source>
</evidence>
<sequence length="272" mass="29180">MTAIPNETMAIIAGGGHLPQLVLEGARSMGLRVVGVGFAGETDPSLADSMDAWQWQNLGQLGKLIAFCKKQGVSRIVMAGKIHKARAVDLRPDWRAAKLLWKVKNTQDDVLLRAITGELESEGMSVVSAMDFLPHLRSPEGVLTRRGPTSEEQADIDFGWPMARQIGALDIGQCIVVRKRTTVAVEGLEGTDATILRAGELVGPGCVVIKLFKPIQDARLDLPAVGPKTIQTMIEAKASCLALEAARSLFIHLEESLTLADKAGISIVGLRS</sequence>
<dbReference type="AlphaFoldDB" id="A0A1G6C682"/>
<gene>
    <name evidence="3" type="ORF">SAMN05660653_01347</name>
</gene>
<keyword evidence="4" id="KW-1185">Reference proteome</keyword>
<evidence type="ECO:0000259" key="1">
    <source>
        <dbReference type="Pfam" id="PF06230"/>
    </source>
</evidence>
<reference evidence="3 4" key="1">
    <citation type="submission" date="2016-10" db="EMBL/GenBank/DDBJ databases">
        <authorList>
            <person name="de Groot N.N."/>
        </authorList>
    </citation>
    <scope>NUCLEOTIDE SEQUENCE [LARGE SCALE GENOMIC DNA]</scope>
    <source>
        <strain evidence="3 4">ASO4-2</strain>
    </source>
</reference>
<dbReference type="PANTHER" id="PTHR39962:SF1">
    <property type="entry name" value="LPXI FAMILY PROTEIN"/>
    <property type="match status" value="1"/>
</dbReference>
<dbReference type="Pfam" id="PF17930">
    <property type="entry name" value="LpxI_N"/>
    <property type="match status" value="1"/>
</dbReference>
<dbReference type="InterPro" id="IPR053174">
    <property type="entry name" value="LpxI"/>
</dbReference>
<accession>A0A1G6C682</accession>
<dbReference type="EMBL" id="FMXO01000007">
    <property type="protein sequence ID" value="SDB28395.1"/>
    <property type="molecule type" value="Genomic_DNA"/>
</dbReference>
<dbReference type="InterPro" id="IPR041255">
    <property type="entry name" value="LpxI_N"/>
</dbReference>
<name>A0A1G6C682_9BACT</name>
<evidence type="ECO:0000313" key="3">
    <source>
        <dbReference type="EMBL" id="SDB28395.1"/>
    </source>
</evidence>
<dbReference type="InterPro" id="IPR010415">
    <property type="entry name" value="LpxI_C"/>
</dbReference>
<evidence type="ECO:0000259" key="2">
    <source>
        <dbReference type="Pfam" id="PF17930"/>
    </source>
</evidence>
<dbReference type="Gene3D" id="3.40.140.80">
    <property type="match status" value="1"/>
</dbReference>
<dbReference type="STRING" id="617002.SAMN05660653_01347"/>
<dbReference type="Proteomes" id="UP000198771">
    <property type="component" value="Unassembled WGS sequence"/>
</dbReference>
<dbReference type="PANTHER" id="PTHR39962">
    <property type="entry name" value="BLL4848 PROTEIN"/>
    <property type="match status" value="1"/>
</dbReference>
<dbReference type="RefSeq" id="WP_244148670.1">
    <property type="nucleotide sequence ID" value="NZ_FMXO01000007.1"/>
</dbReference>